<gene>
    <name evidence="1" type="ORF">SAMN05444380_105108</name>
</gene>
<evidence type="ECO:0000313" key="1">
    <source>
        <dbReference type="EMBL" id="SFE01308.1"/>
    </source>
</evidence>
<evidence type="ECO:0000313" key="2">
    <source>
        <dbReference type="Proteomes" id="UP000181976"/>
    </source>
</evidence>
<accession>A0A1I1X3W2</accession>
<dbReference type="Proteomes" id="UP000181976">
    <property type="component" value="Unassembled WGS sequence"/>
</dbReference>
<protein>
    <submittedName>
        <fullName evidence="1">Uncharacterized protein</fullName>
    </submittedName>
</protein>
<keyword evidence="2" id="KW-1185">Reference proteome</keyword>
<name>A0A1I1X3W2_9BACT</name>
<reference evidence="1 2" key="1">
    <citation type="submission" date="2016-10" db="EMBL/GenBank/DDBJ databases">
        <authorList>
            <person name="de Groot N.N."/>
        </authorList>
    </citation>
    <scope>NUCLEOTIDE SEQUENCE [LARGE SCALE GENOMIC DNA]</scope>
    <source>
        <strain evidence="1 2">DSM 19012</strain>
    </source>
</reference>
<dbReference type="InParanoid" id="A0A1I1X3W2"/>
<dbReference type="eggNOG" id="ENOG5032VUT">
    <property type="taxonomic scope" value="Bacteria"/>
</dbReference>
<proteinExistence type="predicted"/>
<dbReference type="RefSeq" id="WP_010526662.1">
    <property type="nucleotide sequence ID" value="NZ_AFSL01000014.1"/>
</dbReference>
<dbReference type="AlphaFoldDB" id="A0A1I1X3W2"/>
<organism evidence="1 2">
    <name type="scientific">Thermophagus xiamenensis</name>
    <dbReference type="NCBI Taxonomy" id="385682"/>
    <lineage>
        <taxon>Bacteria</taxon>
        <taxon>Pseudomonadati</taxon>
        <taxon>Bacteroidota</taxon>
        <taxon>Bacteroidia</taxon>
        <taxon>Marinilabiliales</taxon>
        <taxon>Marinilabiliaceae</taxon>
        <taxon>Thermophagus</taxon>
    </lineage>
</organism>
<dbReference type="EMBL" id="FONA01000005">
    <property type="protein sequence ID" value="SFE01308.1"/>
    <property type="molecule type" value="Genomic_DNA"/>
</dbReference>
<sequence>MKKLSLLLFLTFLISPLTFGQKMYVWCPKEQMVPQRKGFLANQKIDLVVFDARTLTPKSKIECESKEITNNIAQLIKQTYPSALINILPSENYYQNPKDGIITIKVSISAYHAAFGANVKVGIGSIGGDFSWGVIPEGKWNAVTGYNIKIYDYRSENKKKGNHNIGKLASRPNTGGYRTAKNILNITYLEANQELFSYIDNFFME</sequence>
<dbReference type="OrthoDB" id="796632at2"/>